<accession>A0A0R2KFL4</accession>
<comment type="caution">
    <text evidence="2">The sequence shown here is derived from an EMBL/GenBank/DDBJ whole genome shotgun (WGS) entry which is preliminary data.</text>
</comment>
<keyword evidence="1" id="KW-1133">Transmembrane helix</keyword>
<reference evidence="2 3" key="1">
    <citation type="journal article" date="2015" name="Genome Announc.">
        <title>Expanding the biotechnology potential of lactobacilli through comparative genomics of 213 strains and associated genera.</title>
        <authorList>
            <person name="Sun Z."/>
            <person name="Harris H.M."/>
            <person name="McCann A."/>
            <person name="Guo C."/>
            <person name="Argimon S."/>
            <person name="Zhang W."/>
            <person name="Yang X."/>
            <person name="Jeffery I.B."/>
            <person name="Cooney J.C."/>
            <person name="Kagawa T.F."/>
            <person name="Liu W."/>
            <person name="Song Y."/>
            <person name="Salvetti E."/>
            <person name="Wrobel A."/>
            <person name="Rasinkangas P."/>
            <person name="Parkhill J."/>
            <person name="Rea M.C."/>
            <person name="O'Sullivan O."/>
            <person name="Ritari J."/>
            <person name="Douillard F.P."/>
            <person name="Paul Ross R."/>
            <person name="Yang R."/>
            <person name="Briner A.E."/>
            <person name="Felis G.E."/>
            <person name="de Vos W.M."/>
            <person name="Barrangou R."/>
            <person name="Klaenhammer T.R."/>
            <person name="Caufield P.W."/>
            <person name="Cui Y."/>
            <person name="Zhang H."/>
            <person name="O'Toole P.W."/>
        </authorList>
    </citation>
    <scope>NUCLEOTIDE SEQUENCE [LARGE SCALE GENOMIC DNA]</scope>
    <source>
        <strain evidence="2 3">DSM 15353</strain>
    </source>
</reference>
<evidence type="ECO:0000313" key="3">
    <source>
        <dbReference type="Proteomes" id="UP000051491"/>
    </source>
</evidence>
<protein>
    <submittedName>
        <fullName evidence="2">Uncharacterized protein</fullName>
    </submittedName>
</protein>
<dbReference type="Proteomes" id="UP000051491">
    <property type="component" value="Unassembled WGS sequence"/>
</dbReference>
<feature type="transmembrane region" description="Helical" evidence="1">
    <location>
        <begin position="12"/>
        <end position="32"/>
    </location>
</feature>
<organism evidence="2 3">
    <name type="scientific">Ligilactobacillus acidipiscis</name>
    <dbReference type="NCBI Taxonomy" id="89059"/>
    <lineage>
        <taxon>Bacteria</taxon>
        <taxon>Bacillati</taxon>
        <taxon>Bacillota</taxon>
        <taxon>Bacilli</taxon>
        <taxon>Lactobacillales</taxon>
        <taxon>Lactobacillaceae</taxon>
        <taxon>Ligilactobacillus</taxon>
    </lineage>
</organism>
<dbReference type="EMBL" id="JQBK01000001">
    <property type="protein sequence ID" value="KRN88190.1"/>
    <property type="molecule type" value="Genomic_DNA"/>
</dbReference>
<dbReference type="PATRIC" id="fig|89059.3.peg.43"/>
<evidence type="ECO:0000313" key="2">
    <source>
        <dbReference type="EMBL" id="KRN88190.1"/>
    </source>
</evidence>
<keyword evidence="1" id="KW-0472">Membrane</keyword>
<sequence length="62" mass="6845">MLKFLKLLQKFWSINEPQVLMICGFSMLSIGAFKLSEIAGWFISGSLVVILALLSAWLAGRG</sequence>
<dbReference type="AlphaFoldDB" id="A0A0R2KFL4"/>
<keyword evidence="1" id="KW-0812">Transmembrane</keyword>
<proteinExistence type="predicted"/>
<gene>
    <name evidence="2" type="ORF">IV43_GL000041</name>
</gene>
<feature type="transmembrane region" description="Helical" evidence="1">
    <location>
        <begin position="38"/>
        <end position="59"/>
    </location>
</feature>
<evidence type="ECO:0000256" key="1">
    <source>
        <dbReference type="SAM" id="Phobius"/>
    </source>
</evidence>
<name>A0A0R2KFL4_9LACO</name>